<accession>A0ABR2N522</accession>
<sequence>MLRSGIQSEILDLPVPSRHGKERRAKKKKEIIPLELVQYQLYNTMTQNASPSPTRVYLALFARLACKRTKRYWRQ</sequence>
<evidence type="ECO:0000313" key="2">
    <source>
        <dbReference type="Proteomes" id="UP001412067"/>
    </source>
</evidence>
<reference evidence="1 2" key="1">
    <citation type="journal article" date="2022" name="Nat. Plants">
        <title>Genomes of leafy and leafless Platanthera orchids illuminate the evolution of mycoheterotrophy.</title>
        <authorList>
            <person name="Li M.H."/>
            <person name="Liu K.W."/>
            <person name="Li Z."/>
            <person name="Lu H.C."/>
            <person name="Ye Q.L."/>
            <person name="Zhang D."/>
            <person name="Wang J.Y."/>
            <person name="Li Y.F."/>
            <person name="Zhong Z.M."/>
            <person name="Liu X."/>
            <person name="Yu X."/>
            <person name="Liu D.K."/>
            <person name="Tu X.D."/>
            <person name="Liu B."/>
            <person name="Hao Y."/>
            <person name="Liao X.Y."/>
            <person name="Jiang Y.T."/>
            <person name="Sun W.H."/>
            <person name="Chen J."/>
            <person name="Chen Y.Q."/>
            <person name="Ai Y."/>
            <person name="Zhai J.W."/>
            <person name="Wu S.S."/>
            <person name="Zhou Z."/>
            <person name="Hsiao Y.Y."/>
            <person name="Wu W.L."/>
            <person name="Chen Y.Y."/>
            <person name="Lin Y.F."/>
            <person name="Hsu J.L."/>
            <person name="Li C.Y."/>
            <person name="Wang Z.W."/>
            <person name="Zhao X."/>
            <person name="Zhong W.Y."/>
            <person name="Ma X.K."/>
            <person name="Ma L."/>
            <person name="Huang J."/>
            <person name="Chen G.Z."/>
            <person name="Huang M.Z."/>
            <person name="Huang L."/>
            <person name="Peng D.H."/>
            <person name="Luo Y.B."/>
            <person name="Zou S.Q."/>
            <person name="Chen S.P."/>
            <person name="Lan S."/>
            <person name="Tsai W.C."/>
            <person name="Van de Peer Y."/>
            <person name="Liu Z.J."/>
        </authorList>
    </citation>
    <scope>NUCLEOTIDE SEQUENCE [LARGE SCALE GENOMIC DNA]</scope>
    <source>
        <strain evidence="1">Lor288</strain>
    </source>
</reference>
<dbReference type="Proteomes" id="UP001412067">
    <property type="component" value="Unassembled WGS sequence"/>
</dbReference>
<evidence type="ECO:0000313" key="1">
    <source>
        <dbReference type="EMBL" id="KAK8971206.1"/>
    </source>
</evidence>
<name>A0ABR2N522_9ASPA</name>
<dbReference type="EMBL" id="JBBWWR010000001">
    <property type="protein sequence ID" value="KAK8971206.1"/>
    <property type="molecule type" value="Genomic_DNA"/>
</dbReference>
<organism evidence="1 2">
    <name type="scientific">Platanthera guangdongensis</name>
    <dbReference type="NCBI Taxonomy" id="2320717"/>
    <lineage>
        <taxon>Eukaryota</taxon>
        <taxon>Viridiplantae</taxon>
        <taxon>Streptophyta</taxon>
        <taxon>Embryophyta</taxon>
        <taxon>Tracheophyta</taxon>
        <taxon>Spermatophyta</taxon>
        <taxon>Magnoliopsida</taxon>
        <taxon>Liliopsida</taxon>
        <taxon>Asparagales</taxon>
        <taxon>Orchidaceae</taxon>
        <taxon>Orchidoideae</taxon>
        <taxon>Orchideae</taxon>
        <taxon>Orchidinae</taxon>
        <taxon>Platanthera</taxon>
    </lineage>
</organism>
<proteinExistence type="predicted"/>
<comment type="caution">
    <text evidence="1">The sequence shown here is derived from an EMBL/GenBank/DDBJ whole genome shotgun (WGS) entry which is preliminary data.</text>
</comment>
<gene>
    <name evidence="1" type="ORF">KSP40_PGU004385</name>
</gene>
<keyword evidence="2" id="KW-1185">Reference proteome</keyword>
<protein>
    <submittedName>
        <fullName evidence="1">Uncharacterized protein</fullName>
    </submittedName>
</protein>